<evidence type="ECO:0000256" key="1">
    <source>
        <dbReference type="SAM" id="MobiDB-lite"/>
    </source>
</evidence>
<organism evidence="3 4">
    <name type="scientific">Salvia divinorum</name>
    <name type="common">Maria pastora</name>
    <name type="synonym">Diviner's sage</name>
    <dbReference type="NCBI Taxonomy" id="28513"/>
    <lineage>
        <taxon>Eukaryota</taxon>
        <taxon>Viridiplantae</taxon>
        <taxon>Streptophyta</taxon>
        <taxon>Embryophyta</taxon>
        <taxon>Tracheophyta</taxon>
        <taxon>Spermatophyta</taxon>
        <taxon>Magnoliopsida</taxon>
        <taxon>eudicotyledons</taxon>
        <taxon>Gunneridae</taxon>
        <taxon>Pentapetalae</taxon>
        <taxon>asterids</taxon>
        <taxon>lamiids</taxon>
        <taxon>Lamiales</taxon>
        <taxon>Lamiaceae</taxon>
        <taxon>Nepetoideae</taxon>
        <taxon>Mentheae</taxon>
        <taxon>Salviinae</taxon>
        <taxon>Salvia</taxon>
        <taxon>Salvia subgen. Calosphace</taxon>
    </lineage>
</organism>
<feature type="chain" id="PRO_5044895660" evidence="2">
    <location>
        <begin position="23"/>
        <end position="188"/>
    </location>
</feature>
<dbReference type="Pfam" id="PF04398">
    <property type="entry name" value="DUF538"/>
    <property type="match status" value="1"/>
</dbReference>
<accession>A0ABD1GHP8</accession>
<comment type="caution">
    <text evidence="3">The sequence shown here is derived from an EMBL/GenBank/DDBJ whole genome shotgun (WGS) entry which is preliminary data.</text>
</comment>
<feature type="region of interest" description="Disordered" evidence="1">
    <location>
        <begin position="168"/>
        <end position="188"/>
    </location>
</feature>
<feature type="signal peptide" evidence="2">
    <location>
        <begin position="1"/>
        <end position="22"/>
    </location>
</feature>
<evidence type="ECO:0000256" key="2">
    <source>
        <dbReference type="SAM" id="SignalP"/>
    </source>
</evidence>
<dbReference type="InterPro" id="IPR036758">
    <property type="entry name" value="At5g01610-like"/>
</dbReference>
<protein>
    <submittedName>
        <fullName evidence="3">Uncharacterized protein</fullName>
    </submittedName>
</protein>
<dbReference type="PANTHER" id="PTHR31676:SF197">
    <property type="entry name" value="DUF538 DOMAIN-CONTAINING PROTEIN"/>
    <property type="match status" value="1"/>
</dbReference>
<gene>
    <name evidence="3" type="ORF">AAHA92_26665</name>
</gene>
<dbReference type="Proteomes" id="UP001567538">
    <property type="component" value="Unassembled WGS sequence"/>
</dbReference>
<dbReference type="SUPFAM" id="SSF141562">
    <property type="entry name" value="At5g01610-like"/>
    <property type="match status" value="1"/>
</dbReference>
<keyword evidence="4" id="KW-1185">Reference proteome</keyword>
<proteinExistence type="predicted"/>
<keyword evidence="2" id="KW-0732">Signal</keyword>
<dbReference type="InterPro" id="IPR007493">
    <property type="entry name" value="DUF538"/>
</dbReference>
<name>A0ABD1GHP8_SALDI</name>
<dbReference type="EMBL" id="JBEAFC010000009">
    <property type="protein sequence ID" value="KAL1542588.1"/>
    <property type="molecule type" value="Genomic_DNA"/>
</dbReference>
<dbReference type="AlphaFoldDB" id="A0ABD1GHP8"/>
<dbReference type="Gene3D" id="2.30.240.10">
    <property type="entry name" value="At5g01610-like"/>
    <property type="match status" value="1"/>
</dbReference>
<sequence length="188" mass="20941">MVLRNPTTMAMLLIAAMTLSMAEDNPHPISARVVTFYDILSSHGLPIGIFPKSISDFSVDPTSGGFRLRLPSPSPCDTVFETRLRYECDITGRISYGRISNLTGVTAQELFLWLPVRGIQVDIPSSGLIYFDVEVVSKQFSLSFFETLKDCTSPEEIDGYSDMLKIPQKPSENIMRAHSTEQEKRAVS</sequence>
<feature type="compositionally biased region" description="Basic and acidic residues" evidence="1">
    <location>
        <begin position="178"/>
        <end position="188"/>
    </location>
</feature>
<reference evidence="3 4" key="1">
    <citation type="submission" date="2024-06" db="EMBL/GenBank/DDBJ databases">
        <title>A chromosome level genome sequence of Diviner's sage (Salvia divinorum).</title>
        <authorList>
            <person name="Ford S.A."/>
            <person name="Ro D.-K."/>
            <person name="Ness R.W."/>
            <person name="Phillips M.A."/>
        </authorList>
    </citation>
    <scope>NUCLEOTIDE SEQUENCE [LARGE SCALE GENOMIC DNA]</scope>
    <source>
        <strain evidence="3">SAF-2024a</strain>
        <tissue evidence="3">Leaf</tissue>
    </source>
</reference>
<evidence type="ECO:0000313" key="4">
    <source>
        <dbReference type="Proteomes" id="UP001567538"/>
    </source>
</evidence>
<evidence type="ECO:0000313" key="3">
    <source>
        <dbReference type="EMBL" id="KAL1542588.1"/>
    </source>
</evidence>
<dbReference type="PANTHER" id="PTHR31676">
    <property type="entry name" value="T31J12.3 PROTEIN-RELATED"/>
    <property type="match status" value="1"/>
</dbReference>